<feature type="repeat" description="WD" evidence="7">
    <location>
        <begin position="266"/>
        <end position="292"/>
    </location>
</feature>
<evidence type="ECO:0000256" key="1">
    <source>
        <dbReference type="ARBA" id="ARBA00004123"/>
    </source>
</evidence>
<dbReference type="AlphaFoldDB" id="A9NS60"/>
<dbReference type="InterPro" id="IPR001680">
    <property type="entry name" value="WD40_rpt"/>
</dbReference>
<dbReference type="SMART" id="SM00320">
    <property type="entry name" value="WD40"/>
    <property type="match status" value="6"/>
</dbReference>
<feature type="compositionally biased region" description="Acidic residues" evidence="8">
    <location>
        <begin position="309"/>
        <end position="320"/>
    </location>
</feature>
<evidence type="ECO:0000313" key="9">
    <source>
        <dbReference type="EMBL" id="ABK23471.1"/>
    </source>
</evidence>
<dbReference type="PIRSF" id="PIRSF038169">
    <property type="entry name" value="WD_repeat_p55"/>
    <property type="match status" value="1"/>
</dbReference>
<dbReference type="InterPro" id="IPR019775">
    <property type="entry name" value="WD40_repeat_CS"/>
</dbReference>
<dbReference type="InterPro" id="IPR015943">
    <property type="entry name" value="WD40/YVTN_repeat-like_dom_sf"/>
</dbReference>
<dbReference type="Pfam" id="PF24796">
    <property type="entry name" value="WDR55"/>
    <property type="match status" value="1"/>
</dbReference>
<feature type="region of interest" description="Disordered" evidence="8">
    <location>
        <begin position="300"/>
        <end position="355"/>
    </location>
</feature>
<proteinExistence type="evidence at transcript level"/>
<dbReference type="Gene3D" id="2.130.10.10">
    <property type="entry name" value="YVTN repeat-like/Quinoprotein amine dehydrogenase"/>
    <property type="match status" value="3"/>
</dbReference>
<dbReference type="PROSITE" id="PS50082">
    <property type="entry name" value="WD_REPEATS_2"/>
    <property type="match status" value="3"/>
</dbReference>
<evidence type="ECO:0000256" key="4">
    <source>
        <dbReference type="ARBA" id="ARBA00022737"/>
    </source>
</evidence>
<keyword evidence="4" id="KW-0677">Repeat</keyword>
<evidence type="ECO:0000256" key="6">
    <source>
        <dbReference type="PIRNR" id="PIRNR038169"/>
    </source>
</evidence>
<dbReference type="PANTHER" id="PTHR44019">
    <property type="entry name" value="WD REPEAT-CONTAINING PROTEIN 55"/>
    <property type="match status" value="1"/>
</dbReference>
<dbReference type="PROSITE" id="PS00678">
    <property type="entry name" value="WD_REPEATS_1"/>
    <property type="match status" value="2"/>
</dbReference>
<dbReference type="GO" id="GO:0005634">
    <property type="term" value="C:nucleus"/>
    <property type="evidence" value="ECO:0007669"/>
    <property type="project" value="UniProtKB-SubCell"/>
</dbReference>
<keyword evidence="6" id="KW-0217">Developmental protein</keyword>
<feature type="repeat" description="WD" evidence="7">
    <location>
        <begin position="91"/>
        <end position="131"/>
    </location>
</feature>
<evidence type="ECO:0000256" key="3">
    <source>
        <dbReference type="ARBA" id="ARBA00022574"/>
    </source>
</evidence>
<keyword evidence="3 6" id="KW-0853">WD repeat</keyword>
<dbReference type="EMBL" id="EF084143">
    <property type="protein sequence ID" value="ABK23471.1"/>
    <property type="molecule type" value="mRNA"/>
</dbReference>
<comment type="similarity">
    <text evidence="2 6">Belongs to the WD repeat WDR55 family.</text>
</comment>
<protein>
    <recommendedName>
        <fullName evidence="6">WD repeat-containing protein 55</fullName>
    </recommendedName>
</protein>
<name>A9NS60_PICSI</name>
<dbReference type="PANTHER" id="PTHR44019:SF20">
    <property type="entry name" value="WD REPEAT-CONTAINING PROTEIN 55"/>
    <property type="match status" value="1"/>
</dbReference>
<dbReference type="InterPro" id="IPR050505">
    <property type="entry name" value="WDR55/POC1"/>
</dbReference>
<feature type="repeat" description="WD" evidence="7">
    <location>
        <begin position="132"/>
        <end position="173"/>
    </location>
</feature>
<dbReference type="PRINTS" id="PR00320">
    <property type="entry name" value="GPROTEINBRPT"/>
</dbReference>
<evidence type="ECO:0000256" key="7">
    <source>
        <dbReference type="PROSITE-ProRule" id="PRU00221"/>
    </source>
</evidence>
<dbReference type="SUPFAM" id="SSF50978">
    <property type="entry name" value="WD40 repeat-like"/>
    <property type="match status" value="1"/>
</dbReference>
<evidence type="ECO:0000256" key="8">
    <source>
        <dbReference type="SAM" id="MobiDB-lite"/>
    </source>
</evidence>
<accession>A9NS60</accession>
<dbReference type="InterPro" id="IPR020472">
    <property type="entry name" value="WD40_PAC1"/>
</dbReference>
<evidence type="ECO:0000256" key="2">
    <source>
        <dbReference type="ARBA" id="ARBA00007625"/>
    </source>
</evidence>
<dbReference type="InterPro" id="IPR036322">
    <property type="entry name" value="WD40_repeat_dom_sf"/>
</dbReference>
<evidence type="ECO:0000256" key="5">
    <source>
        <dbReference type="ARBA" id="ARBA00023242"/>
    </source>
</evidence>
<organism evidence="9">
    <name type="scientific">Picea sitchensis</name>
    <name type="common">Sitka spruce</name>
    <name type="synonym">Pinus sitchensis</name>
    <dbReference type="NCBI Taxonomy" id="3332"/>
    <lineage>
        <taxon>Eukaryota</taxon>
        <taxon>Viridiplantae</taxon>
        <taxon>Streptophyta</taxon>
        <taxon>Embryophyta</taxon>
        <taxon>Tracheophyta</taxon>
        <taxon>Spermatophyta</taxon>
        <taxon>Pinopsida</taxon>
        <taxon>Pinidae</taxon>
        <taxon>Conifers I</taxon>
        <taxon>Pinales</taxon>
        <taxon>Pinaceae</taxon>
        <taxon>Picea</taxon>
    </lineage>
</organism>
<comment type="subcellular location">
    <subcellularLocation>
        <location evidence="1 6">Nucleus</location>
    </subcellularLocation>
</comment>
<reference evidence="9" key="1">
    <citation type="journal article" date="2008" name="BMC Genomics">
        <title>A conifer genomics resource of 200,000 spruce (Picea spp.) ESTs and 6,464 high-quality, sequence-finished full-length cDNAs for Sitka spruce (Picea sitchensis).</title>
        <authorList>
            <person name="Ralph S.G."/>
            <person name="Chun H.J."/>
            <person name="Kolosova N."/>
            <person name="Cooper D."/>
            <person name="Oddy C."/>
            <person name="Ritland C.E."/>
            <person name="Kirkpatrick R."/>
            <person name="Moore R."/>
            <person name="Barber S."/>
            <person name="Holt R.A."/>
            <person name="Jones S.J."/>
            <person name="Marra M.A."/>
            <person name="Douglas C.J."/>
            <person name="Ritland K."/>
            <person name="Bohlmann J."/>
        </authorList>
    </citation>
    <scope>NUCLEOTIDE SEQUENCE</scope>
    <source>
        <tissue evidence="9">Bark</tissue>
    </source>
</reference>
<sequence length="355" mass="39587">MDIELEDQPFDLDFHPSNSIVAVGLITGRLQLFRYVDISSESERLWTVTAHTESCRAVRFINAGSSVLTASPDCSILATNVETAQRVARLDNAHEAAVNRLINLTETTIASGDEDGTIKVWDTRQNSCCSTFKAHEDYISDMEFVPDTMQLLGTSGDGTLSVFNLRKNKVHARSEFSEDELLSVTLMKHGKKVVCGSQEGVLLLYSWGYFKDCIDRFVGHPHSVDALLKLDEDTVLTGSSDGIIRVVSILPNKMIGVIGEHSSYPIERLAFSHDRNVLGSASHDQILKLWDVHYLHEDDEPETNKQEAVNEENVDMDLDVDIEKRPRVAGSKRKKRAEKGQTSSQKQASDFFADI</sequence>
<keyword evidence="5 6" id="KW-0539">Nucleus</keyword>
<dbReference type="InterPro" id="IPR017422">
    <property type="entry name" value="WDR55"/>
</dbReference>